<dbReference type="RefSeq" id="WP_085796112.1">
    <property type="nucleotide sequence ID" value="NZ_FWFO01000001.1"/>
</dbReference>
<dbReference type="Gene3D" id="3.30.9.10">
    <property type="entry name" value="D-Amino Acid Oxidase, subunit A, domain 2"/>
    <property type="match status" value="1"/>
</dbReference>
<dbReference type="Pfam" id="PF01266">
    <property type="entry name" value="DAO"/>
    <property type="match status" value="1"/>
</dbReference>
<evidence type="ECO:0000259" key="2">
    <source>
        <dbReference type="Pfam" id="PF01266"/>
    </source>
</evidence>
<evidence type="ECO:0000313" key="3">
    <source>
        <dbReference type="EMBL" id="SLN48424.1"/>
    </source>
</evidence>
<evidence type="ECO:0000313" key="4">
    <source>
        <dbReference type="Proteomes" id="UP000193077"/>
    </source>
</evidence>
<sequence>MPAPQEMRSRWALDRPTPMERHRILDPKPNASIVKTTLERSQTLLPALQGAKVLTSWAGFIDSTPDGVSVIDLSDTLPGFLLAAGFSGHGFGIGPAADHLVADLLTGATPIVDPTQFRLSRLRASSWGKVAEF</sequence>
<feature type="domain" description="FAD dependent oxidoreductase" evidence="2">
    <location>
        <begin position="22"/>
        <end position="104"/>
    </location>
</feature>
<evidence type="ECO:0000256" key="1">
    <source>
        <dbReference type="ARBA" id="ARBA00023002"/>
    </source>
</evidence>
<proteinExistence type="predicted"/>
<name>A0A1Y5STV5_9RHOB</name>
<reference evidence="3 4" key="1">
    <citation type="submission" date="2017-03" db="EMBL/GenBank/DDBJ databases">
        <authorList>
            <person name="Afonso C.L."/>
            <person name="Miller P.J."/>
            <person name="Scott M.A."/>
            <person name="Spackman E."/>
            <person name="Goraichik I."/>
            <person name="Dimitrov K.M."/>
            <person name="Suarez D.L."/>
            <person name="Swayne D.E."/>
        </authorList>
    </citation>
    <scope>NUCLEOTIDE SEQUENCE [LARGE SCALE GENOMIC DNA]</scope>
    <source>
        <strain evidence="3 4">CECT 7639</strain>
    </source>
</reference>
<dbReference type="InterPro" id="IPR006076">
    <property type="entry name" value="FAD-dep_OxRdtase"/>
</dbReference>
<dbReference type="AlphaFoldDB" id="A0A1Y5STV5"/>
<dbReference type="OrthoDB" id="9787190at2"/>
<dbReference type="Proteomes" id="UP000193077">
    <property type="component" value="Unassembled WGS sequence"/>
</dbReference>
<accession>A0A1Y5STV5</accession>
<protein>
    <submittedName>
        <fullName evidence="3">N-methyltryptophan oxidase</fullName>
    </submittedName>
</protein>
<gene>
    <name evidence="3" type="ORF">TRL7639_02670</name>
</gene>
<organism evidence="3 4">
    <name type="scientific">Falsiruegeria litorea R37</name>
    <dbReference type="NCBI Taxonomy" id="1200284"/>
    <lineage>
        <taxon>Bacteria</taxon>
        <taxon>Pseudomonadati</taxon>
        <taxon>Pseudomonadota</taxon>
        <taxon>Alphaproteobacteria</taxon>
        <taxon>Rhodobacterales</taxon>
        <taxon>Roseobacteraceae</taxon>
        <taxon>Falsiruegeria</taxon>
    </lineage>
</organism>
<keyword evidence="4" id="KW-1185">Reference proteome</keyword>
<dbReference type="Gene3D" id="3.50.50.60">
    <property type="entry name" value="FAD/NAD(P)-binding domain"/>
    <property type="match status" value="1"/>
</dbReference>
<dbReference type="EMBL" id="FWFO01000001">
    <property type="protein sequence ID" value="SLN48424.1"/>
    <property type="molecule type" value="Genomic_DNA"/>
</dbReference>
<keyword evidence="1" id="KW-0560">Oxidoreductase</keyword>
<dbReference type="InterPro" id="IPR036188">
    <property type="entry name" value="FAD/NAD-bd_sf"/>
</dbReference>
<dbReference type="GO" id="GO:0016491">
    <property type="term" value="F:oxidoreductase activity"/>
    <property type="evidence" value="ECO:0007669"/>
    <property type="project" value="UniProtKB-KW"/>
</dbReference>